<dbReference type="Proteomes" id="UP000231134">
    <property type="component" value="Unassembled WGS sequence"/>
</dbReference>
<name>A0A2M9A9J5_9BACT</name>
<proteinExistence type="inferred from homology"/>
<evidence type="ECO:0000256" key="1">
    <source>
        <dbReference type="ARBA" id="ARBA00010562"/>
    </source>
</evidence>
<dbReference type="NCBIfam" id="TIGR02384">
    <property type="entry name" value="RelB_DinJ"/>
    <property type="match status" value="1"/>
</dbReference>
<dbReference type="InterPro" id="IPR013321">
    <property type="entry name" value="Arc_rbn_hlx_hlx"/>
</dbReference>
<comment type="similarity">
    <text evidence="1">Belongs to the RelB/DinJ antitoxin family.</text>
</comment>
<evidence type="ECO:0000256" key="2">
    <source>
        <dbReference type="ARBA" id="ARBA00022649"/>
    </source>
</evidence>
<keyword evidence="4" id="KW-1185">Reference proteome</keyword>
<dbReference type="OrthoDB" id="9808267at2"/>
<sequence>MQSTLLQVRVDEKTRSAAGSIFEKLGIDMPTAVRMFLARTILENGIPFSMKLRPPAPDDVLEAMKQASQSAANAGVADMSLEEINAEIAQARAGK</sequence>
<dbReference type="AlphaFoldDB" id="A0A2M9A9J5"/>
<dbReference type="RefSeq" id="WP_100426154.1">
    <property type="nucleotide sequence ID" value="NZ_PGEX01000001.1"/>
</dbReference>
<dbReference type="PANTHER" id="PTHR38781">
    <property type="entry name" value="ANTITOXIN DINJ-RELATED"/>
    <property type="match status" value="1"/>
</dbReference>
<organism evidence="3 4">
    <name type="scientific">Hallerella succinigenes</name>
    <dbReference type="NCBI Taxonomy" id="1896222"/>
    <lineage>
        <taxon>Bacteria</taxon>
        <taxon>Pseudomonadati</taxon>
        <taxon>Fibrobacterota</taxon>
        <taxon>Fibrobacteria</taxon>
        <taxon>Fibrobacterales</taxon>
        <taxon>Fibrobacteraceae</taxon>
        <taxon>Hallerella</taxon>
    </lineage>
</organism>
<accession>A0A2M9A9J5</accession>
<reference evidence="3 4" key="1">
    <citation type="submission" date="2017-11" db="EMBL/GenBank/DDBJ databases">
        <title>Animal gut microbial communities from fecal samples from Wisconsin, USA.</title>
        <authorList>
            <person name="Neumann A."/>
        </authorList>
    </citation>
    <scope>NUCLEOTIDE SEQUENCE [LARGE SCALE GENOMIC DNA]</scope>
    <source>
        <strain evidence="3 4">UWS3</strain>
    </source>
</reference>
<protein>
    <submittedName>
        <fullName evidence="3">DNA-damage-inducible protein J</fullName>
    </submittedName>
</protein>
<dbReference type="Pfam" id="PF04221">
    <property type="entry name" value="RelB"/>
    <property type="match status" value="1"/>
</dbReference>
<dbReference type="GO" id="GO:0006351">
    <property type="term" value="P:DNA-templated transcription"/>
    <property type="evidence" value="ECO:0007669"/>
    <property type="project" value="TreeGrafter"/>
</dbReference>
<dbReference type="PANTHER" id="PTHR38781:SF1">
    <property type="entry name" value="ANTITOXIN DINJ-RELATED"/>
    <property type="match status" value="1"/>
</dbReference>
<dbReference type="EMBL" id="PGEX01000001">
    <property type="protein sequence ID" value="PJJ42287.1"/>
    <property type="molecule type" value="Genomic_DNA"/>
</dbReference>
<comment type="caution">
    <text evidence="3">The sequence shown here is derived from an EMBL/GenBank/DDBJ whole genome shotgun (WGS) entry which is preliminary data.</text>
</comment>
<dbReference type="InterPro" id="IPR007337">
    <property type="entry name" value="RelB/DinJ"/>
</dbReference>
<evidence type="ECO:0000313" key="3">
    <source>
        <dbReference type="EMBL" id="PJJ42287.1"/>
    </source>
</evidence>
<dbReference type="Gene3D" id="1.10.1220.10">
    <property type="entry name" value="Met repressor-like"/>
    <property type="match status" value="1"/>
</dbReference>
<evidence type="ECO:0000313" key="4">
    <source>
        <dbReference type="Proteomes" id="UP000231134"/>
    </source>
</evidence>
<keyword evidence="2" id="KW-1277">Toxin-antitoxin system</keyword>
<gene>
    <name evidence="3" type="ORF">BGX16_2312</name>
</gene>
<dbReference type="GO" id="GO:0006355">
    <property type="term" value="P:regulation of DNA-templated transcription"/>
    <property type="evidence" value="ECO:0007669"/>
    <property type="project" value="InterPro"/>
</dbReference>